<keyword evidence="2" id="KW-1185">Reference proteome</keyword>
<evidence type="ECO:0000313" key="1">
    <source>
        <dbReference type="EMBL" id="GFT25727.1"/>
    </source>
</evidence>
<accession>A0A8X6TM85</accession>
<dbReference type="EMBL" id="BMAW01011829">
    <property type="protein sequence ID" value="GFT25727.1"/>
    <property type="molecule type" value="Genomic_DNA"/>
</dbReference>
<reference evidence="1" key="1">
    <citation type="submission" date="2020-08" db="EMBL/GenBank/DDBJ databases">
        <title>Multicomponent nature underlies the extraordinary mechanical properties of spider dragline silk.</title>
        <authorList>
            <person name="Kono N."/>
            <person name="Nakamura H."/>
            <person name="Mori M."/>
            <person name="Yoshida Y."/>
            <person name="Ohtoshi R."/>
            <person name="Malay A.D."/>
            <person name="Moran D.A.P."/>
            <person name="Tomita M."/>
            <person name="Numata K."/>
            <person name="Arakawa K."/>
        </authorList>
    </citation>
    <scope>NUCLEOTIDE SEQUENCE</scope>
</reference>
<proteinExistence type="predicted"/>
<sequence length="69" mass="8296">NWQKSYTRGKSPYWKLGTKNIRHHSPWIGSVNPDFRTASRQSSEFQHNLVTKHRFTTHRWLYLSKARAL</sequence>
<protein>
    <submittedName>
        <fullName evidence="1">Uncharacterized protein</fullName>
    </submittedName>
</protein>
<feature type="non-terminal residue" evidence="1">
    <location>
        <position position="1"/>
    </location>
</feature>
<name>A0A8X6TM85_NEPPI</name>
<organism evidence="1 2">
    <name type="scientific">Nephila pilipes</name>
    <name type="common">Giant wood spider</name>
    <name type="synonym">Nephila maculata</name>
    <dbReference type="NCBI Taxonomy" id="299642"/>
    <lineage>
        <taxon>Eukaryota</taxon>
        <taxon>Metazoa</taxon>
        <taxon>Ecdysozoa</taxon>
        <taxon>Arthropoda</taxon>
        <taxon>Chelicerata</taxon>
        <taxon>Arachnida</taxon>
        <taxon>Araneae</taxon>
        <taxon>Araneomorphae</taxon>
        <taxon>Entelegynae</taxon>
        <taxon>Araneoidea</taxon>
        <taxon>Nephilidae</taxon>
        <taxon>Nephila</taxon>
    </lineage>
</organism>
<dbReference type="AlphaFoldDB" id="A0A8X6TM85"/>
<dbReference type="Proteomes" id="UP000887013">
    <property type="component" value="Unassembled WGS sequence"/>
</dbReference>
<comment type="caution">
    <text evidence="1">The sequence shown here is derived from an EMBL/GenBank/DDBJ whole genome shotgun (WGS) entry which is preliminary data.</text>
</comment>
<gene>
    <name evidence="1" type="ORF">NPIL_67271</name>
</gene>
<evidence type="ECO:0000313" key="2">
    <source>
        <dbReference type="Proteomes" id="UP000887013"/>
    </source>
</evidence>